<dbReference type="GO" id="GO:0008170">
    <property type="term" value="F:N-methyltransferase activity"/>
    <property type="evidence" value="ECO:0007669"/>
    <property type="project" value="UniProtKB-ARBA"/>
</dbReference>
<evidence type="ECO:0000259" key="3">
    <source>
        <dbReference type="Pfam" id="PF05175"/>
    </source>
</evidence>
<dbReference type="Pfam" id="PF05175">
    <property type="entry name" value="MTS"/>
    <property type="match status" value="1"/>
</dbReference>
<dbReference type="PROSITE" id="PS00092">
    <property type="entry name" value="N6_MTASE"/>
    <property type="match status" value="1"/>
</dbReference>
<dbReference type="CDD" id="cd02440">
    <property type="entry name" value="AdoMet_MTases"/>
    <property type="match status" value="1"/>
</dbReference>
<evidence type="ECO:0000256" key="1">
    <source>
        <dbReference type="ARBA" id="ARBA00022603"/>
    </source>
</evidence>
<keyword evidence="4" id="KW-0808">Transferase</keyword>
<evidence type="ECO:0000256" key="2">
    <source>
        <dbReference type="ARBA" id="ARBA00022691"/>
    </source>
</evidence>
<keyword evidence="2" id="KW-0949">S-adenosyl-L-methionine</keyword>
<reference evidence="4 5" key="1">
    <citation type="submission" date="2016-10" db="EMBL/GenBank/DDBJ databases">
        <authorList>
            <person name="de Groot N.N."/>
        </authorList>
    </citation>
    <scope>NUCLEOTIDE SEQUENCE [LARGE SCALE GENOMIC DNA]</scope>
    <source>
        <strain evidence="4 5">AA1</strain>
    </source>
</reference>
<dbReference type="GO" id="GO:0003676">
    <property type="term" value="F:nucleic acid binding"/>
    <property type="evidence" value="ECO:0007669"/>
    <property type="project" value="InterPro"/>
</dbReference>
<dbReference type="EMBL" id="FMUX01000001">
    <property type="protein sequence ID" value="SCX82953.1"/>
    <property type="molecule type" value="Genomic_DNA"/>
</dbReference>
<accession>A0A1G5AYH7</accession>
<dbReference type="PANTHER" id="PTHR47739">
    <property type="entry name" value="TRNA1(VAL) (ADENINE(37)-N6)-METHYLTRANSFERASE"/>
    <property type="match status" value="1"/>
</dbReference>
<keyword evidence="5" id="KW-1185">Reference proteome</keyword>
<dbReference type="GO" id="GO:0032259">
    <property type="term" value="P:methylation"/>
    <property type="evidence" value="ECO:0007669"/>
    <property type="project" value="UniProtKB-KW"/>
</dbReference>
<dbReference type="SUPFAM" id="SSF53335">
    <property type="entry name" value="S-adenosyl-L-methionine-dependent methyltransferases"/>
    <property type="match status" value="1"/>
</dbReference>
<dbReference type="Gene3D" id="3.40.50.150">
    <property type="entry name" value="Vaccinia Virus protein VP39"/>
    <property type="match status" value="1"/>
</dbReference>
<dbReference type="InterPro" id="IPR007848">
    <property type="entry name" value="Small_mtfrase_dom"/>
</dbReference>
<dbReference type="STRING" id="419481.SAMN05216233_101525"/>
<dbReference type="PANTHER" id="PTHR47739:SF1">
    <property type="entry name" value="TRNA1(VAL) (ADENINE(37)-N6)-METHYLTRANSFERASE"/>
    <property type="match status" value="1"/>
</dbReference>
<dbReference type="InterPro" id="IPR050210">
    <property type="entry name" value="tRNA_Adenine-N(6)_MTase"/>
</dbReference>
<evidence type="ECO:0000313" key="4">
    <source>
        <dbReference type="EMBL" id="SCX82953.1"/>
    </source>
</evidence>
<dbReference type="AlphaFoldDB" id="A0A1G5AYH7"/>
<feature type="domain" description="Methyltransferase small" evidence="3">
    <location>
        <begin position="32"/>
        <end position="125"/>
    </location>
</feature>
<keyword evidence="1 4" id="KW-0489">Methyltransferase</keyword>
<proteinExistence type="predicted"/>
<gene>
    <name evidence="4" type="ORF">SAMN05216233_101525</name>
</gene>
<sequence length="242" mass="26506">MVEPELTADTLFDGDLVLMQEKKGYRFSVDSVLLAHFVEAEGADSLLDLGCGCGVMPLVLARRHPGLTTLVGVELQVPLARLAERNVMENGASDRATIQRADMRQCREPYPGGPFDLVISNPPYTPLGRGRLNPLDQKAIARHEVSLSLSQLLDAAALNLSPTGTFHLVYPADRCEEVLAAAQQKKLYPRRLRMVCSHAGAPPKRLLLSFGRTPAPLLTLPPLTVHENDGSMTDEVDKMFKK</sequence>
<dbReference type="GO" id="GO:0008757">
    <property type="term" value="F:S-adenosylmethionine-dependent methyltransferase activity"/>
    <property type="evidence" value="ECO:0007669"/>
    <property type="project" value="UniProtKB-ARBA"/>
</dbReference>
<name>A0A1G5AYH7_9BACT</name>
<evidence type="ECO:0000313" key="5">
    <source>
        <dbReference type="Proteomes" id="UP000198870"/>
    </source>
</evidence>
<dbReference type="InterPro" id="IPR002052">
    <property type="entry name" value="DNA_methylase_N6_adenine_CS"/>
</dbReference>
<organism evidence="4 5">
    <name type="scientific">Desulfoluna spongiiphila</name>
    <dbReference type="NCBI Taxonomy" id="419481"/>
    <lineage>
        <taxon>Bacteria</taxon>
        <taxon>Pseudomonadati</taxon>
        <taxon>Thermodesulfobacteriota</taxon>
        <taxon>Desulfobacteria</taxon>
        <taxon>Desulfobacterales</taxon>
        <taxon>Desulfolunaceae</taxon>
        <taxon>Desulfoluna</taxon>
    </lineage>
</organism>
<dbReference type="InterPro" id="IPR029063">
    <property type="entry name" value="SAM-dependent_MTases_sf"/>
</dbReference>
<dbReference type="RefSeq" id="WP_175469450.1">
    <property type="nucleotide sequence ID" value="NZ_FMUX01000001.1"/>
</dbReference>
<protein>
    <submittedName>
        <fullName evidence="4">tRNA1Val (Adenine37-N6)-methyltransferase</fullName>
    </submittedName>
</protein>
<dbReference type="Proteomes" id="UP000198870">
    <property type="component" value="Unassembled WGS sequence"/>
</dbReference>